<evidence type="ECO:0000256" key="1">
    <source>
        <dbReference type="ARBA" id="ARBA00004162"/>
    </source>
</evidence>
<evidence type="ECO:0000256" key="2">
    <source>
        <dbReference type="ARBA" id="ARBA00022475"/>
    </source>
</evidence>
<accession>D3FS50</accession>
<dbReference type="HOGENOM" id="CLU_143433_0_2_9"/>
<dbReference type="PANTHER" id="PTHR33885">
    <property type="entry name" value="PHAGE SHOCK PROTEIN C"/>
    <property type="match status" value="1"/>
</dbReference>
<keyword evidence="4 6" id="KW-1133">Transmembrane helix</keyword>
<feature type="domain" description="Phage shock protein PspC N-terminal" evidence="7">
    <location>
        <begin position="5"/>
        <end position="57"/>
    </location>
</feature>
<dbReference type="Pfam" id="PF04024">
    <property type="entry name" value="PspC"/>
    <property type="match status" value="1"/>
</dbReference>
<name>D3FS50_ALKPO</name>
<protein>
    <submittedName>
        <fullName evidence="8">Phage shock protein C, PspC</fullName>
    </submittedName>
</protein>
<dbReference type="STRING" id="398511.BpOF4_18220"/>
<gene>
    <name evidence="8" type="primary">pspC</name>
    <name evidence="8" type="ordered locus">BpOF4_18220</name>
</gene>
<dbReference type="AlphaFoldDB" id="D3FS50"/>
<keyword evidence="2" id="KW-1003">Cell membrane</keyword>
<evidence type="ECO:0000256" key="5">
    <source>
        <dbReference type="ARBA" id="ARBA00023136"/>
    </source>
</evidence>
<feature type="transmembrane region" description="Helical" evidence="6">
    <location>
        <begin position="31"/>
        <end position="54"/>
    </location>
</feature>
<keyword evidence="5 6" id="KW-0472">Membrane</keyword>
<evidence type="ECO:0000259" key="7">
    <source>
        <dbReference type="Pfam" id="PF04024"/>
    </source>
</evidence>
<evidence type="ECO:0000256" key="4">
    <source>
        <dbReference type="ARBA" id="ARBA00022989"/>
    </source>
</evidence>
<dbReference type="EMBL" id="CP001878">
    <property type="protein sequence ID" value="ADC51685.1"/>
    <property type="molecule type" value="Genomic_DNA"/>
</dbReference>
<dbReference type="RefSeq" id="WP_012959047.1">
    <property type="nucleotide sequence ID" value="NC_013791.2"/>
</dbReference>
<evidence type="ECO:0000313" key="8">
    <source>
        <dbReference type="EMBL" id="ADC51685.1"/>
    </source>
</evidence>
<dbReference type="InterPro" id="IPR007168">
    <property type="entry name" value="Phageshock_PspC_N"/>
</dbReference>
<comment type="subcellular location">
    <subcellularLocation>
        <location evidence="1">Cell membrane</location>
        <topology evidence="1">Single-pass membrane protein</topology>
    </subcellularLocation>
</comment>
<dbReference type="eggNOG" id="COG1983">
    <property type="taxonomic scope" value="Bacteria"/>
</dbReference>
<evidence type="ECO:0000256" key="3">
    <source>
        <dbReference type="ARBA" id="ARBA00022692"/>
    </source>
</evidence>
<sequence>MRKNTLMKSSNDRALTGVCGGIAEYLGISSFVVRVLFIFLPVNLLVYIILSVILPEAPESLY</sequence>
<dbReference type="InterPro" id="IPR052027">
    <property type="entry name" value="PspC"/>
</dbReference>
<dbReference type="KEGG" id="bpf:BpOF4_18220"/>
<keyword evidence="3 6" id="KW-0812">Transmembrane</keyword>
<dbReference type="PANTHER" id="PTHR33885:SF3">
    <property type="entry name" value="PHAGE SHOCK PROTEIN C"/>
    <property type="match status" value="1"/>
</dbReference>
<dbReference type="GO" id="GO:0005886">
    <property type="term" value="C:plasma membrane"/>
    <property type="evidence" value="ECO:0007669"/>
    <property type="project" value="UniProtKB-SubCell"/>
</dbReference>
<organism evidence="8 9">
    <name type="scientific">Alkalihalophilus pseudofirmus (strain ATCC BAA-2126 / JCM 17055 / OF4)</name>
    <name type="common">Bacillus pseudofirmus</name>
    <dbReference type="NCBI Taxonomy" id="398511"/>
    <lineage>
        <taxon>Bacteria</taxon>
        <taxon>Bacillati</taxon>
        <taxon>Bacillota</taxon>
        <taxon>Bacilli</taxon>
        <taxon>Bacillales</taxon>
        <taxon>Bacillaceae</taxon>
        <taxon>Alkalihalophilus</taxon>
    </lineage>
</organism>
<evidence type="ECO:0000313" key="9">
    <source>
        <dbReference type="Proteomes" id="UP000001544"/>
    </source>
</evidence>
<keyword evidence="9" id="KW-1185">Reference proteome</keyword>
<reference evidence="8 9" key="1">
    <citation type="journal article" date="2011" name="Environ. Microbiol.">
        <title>Genome of alkaliphilic Bacillus pseudofirmus OF4 reveals adaptations that support the ability to grow in an external pH range from 7.5 to 11.4.</title>
        <authorList>
            <person name="Janto B."/>
            <person name="Ahmed A."/>
            <person name="Ito M."/>
            <person name="Liu J."/>
            <person name="Hicks D.B."/>
            <person name="Pagni S."/>
            <person name="Fackelmayer O.J."/>
            <person name="Smith T.A."/>
            <person name="Earl J."/>
            <person name="Elbourne L.D."/>
            <person name="Hassan K."/>
            <person name="Paulsen I.T."/>
            <person name="Kolsto A.B."/>
            <person name="Tourasse N.J."/>
            <person name="Ehrlich G.D."/>
            <person name="Boissy R."/>
            <person name="Ivey D.M."/>
            <person name="Li G."/>
            <person name="Xue Y."/>
            <person name="Ma Y."/>
            <person name="Hu F.Z."/>
            <person name="Krulwich T.A."/>
        </authorList>
    </citation>
    <scope>NUCLEOTIDE SEQUENCE [LARGE SCALE GENOMIC DNA]</scope>
    <source>
        <strain evidence="9">ATCC BAA-2126 / JCM 17055 / OF4</strain>
    </source>
</reference>
<dbReference type="Proteomes" id="UP000001544">
    <property type="component" value="Chromosome"/>
</dbReference>
<proteinExistence type="predicted"/>
<evidence type="ECO:0000256" key="6">
    <source>
        <dbReference type="SAM" id="Phobius"/>
    </source>
</evidence>